<dbReference type="AlphaFoldDB" id="A0A0W0VSM0"/>
<dbReference type="Gene3D" id="3.20.20.140">
    <property type="entry name" value="Metal-dependent hydrolases"/>
    <property type="match status" value="1"/>
</dbReference>
<dbReference type="SUPFAM" id="SSF51556">
    <property type="entry name" value="Metallo-dependent hydrolases"/>
    <property type="match status" value="1"/>
</dbReference>
<proteinExistence type="predicted"/>
<dbReference type="Gene3D" id="3.10.310.70">
    <property type="match status" value="1"/>
</dbReference>
<dbReference type="InterPro" id="IPR032466">
    <property type="entry name" value="Metal_Hydrolase"/>
</dbReference>
<comment type="caution">
    <text evidence="2">The sequence shown here is derived from an EMBL/GenBank/DDBJ whole genome shotgun (WGS) entry which is preliminary data.</text>
</comment>
<dbReference type="OrthoDB" id="5734927at2"/>
<dbReference type="GO" id="GO:0016810">
    <property type="term" value="F:hydrolase activity, acting on carbon-nitrogen (but not peptide) bonds"/>
    <property type="evidence" value="ECO:0007669"/>
    <property type="project" value="InterPro"/>
</dbReference>
<reference evidence="2 3" key="1">
    <citation type="submission" date="2015-11" db="EMBL/GenBank/DDBJ databases">
        <title>Genomic analysis of 38 Legionella species identifies large and diverse effector repertoires.</title>
        <authorList>
            <person name="Burstein D."/>
            <person name="Amaro F."/>
            <person name="Zusman T."/>
            <person name="Lifshitz Z."/>
            <person name="Cohen O."/>
            <person name="Gilbert J.A."/>
            <person name="Pupko T."/>
            <person name="Shuman H.A."/>
            <person name="Segal G."/>
        </authorList>
    </citation>
    <scope>NUCLEOTIDE SEQUENCE [LARGE SCALE GENOMIC DNA]</scope>
    <source>
        <strain evidence="2 3">ATCC 49505</strain>
    </source>
</reference>
<accession>A0A0W0VSM0</accession>
<keyword evidence="2" id="KW-0378">Hydrolase</keyword>
<protein>
    <submittedName>
        <fullName evidence="2">N-substituted formamide deformylase</fullName>
        <ecNumber evidence="2">3.5.1.91</ecNumber>
    </submittedName>
</protein>
<gene>
    <name evidence="2" type="primary">nfdA</name>
    <name evidence="2" type="ORF">Llon_0284</name>
</gene>
<dbReference type="Pfam" id="PF07969">
    <property type="entry name" value="Amidohydro_3"/>
    <property type="match status" value="1"/>
</dbReference>
<dbReference type="EMBL" id="LNYK01000002">
    <property type="protein sequence ID" value="KTD23050.1"/>
    <property type="molecule type" value="Genomic_DNA"/>
</dbReference>
<dbReference type="PANTHER" id="PTHR22642:SF2">
    <property type="entry name" value="PROTEIN LONG AFTER FAR-RED 3"/>
    <property type="match status" value="1"/>
</dbReference>
<dbReference type="PATRIC" id="fig|45068.5.peg.300"/>
<dbReference type="Gene3D" id="2.30.40.10">
    <property type="entry name" value="Urease, subunit C, domain 1"/>
    <property type="match status" value="1"/>
</dbReference>
<evidence type="ECO:0000313" key="2">
    <source>
        <dbReference type="EMBL" id="KTD23050.1"/>
    </source>
</evidence>
<keyword evidence="3" id="KW-1185">Reference proteome</keyword>
<dbReference type="Proteomes" id="UP000054997">
    <property type="component" value="Unassembled WGS sequence"/>
</dbReference>
<dbReference type="SUPFAM" id="SSF51338">
    <property type="entry name" value="Composite domain of metallo-dependent hydrolases"/>
    <property type="match status" value="1"/>
</dbReference>
<dbReference type="InterPro" id="IPR011059">
    <property type="entry name" value="Metal-dep_hydrolase_composite"/>
</dbReference>
<evidence type="ECO:0000313" key="3">
    <source>
        <dbReference type="Proteomes" id="UP000054997"/>
    </source>
</evidence>
<name>A0A0W0VSM0_9GAMM</name>
<dbReference type="PANTHER" id="PTHR22642">
    <property type="entry name" value="IMIDAZOLONEPROPIONASE"/>
    <property type="match status" value="1"/>
</dbReference>
<dbReference type="EC" id="3.5.1.91" evidence="2"/>
<sequence>MRVFLMIFALSTHLFLCKHCLADQPSEKRWLCGNAEKIFTDANFITLDPRQPRAQAVAVTNGYIVGAGNEQDIIEQCRGDKTELVDLKGATVIPGFINTYSRLVMTGWLYDHAFDISSTNPFKQKNWKPIKTLDAFLTFLEKLRPSAGEWLIVSGYDETKIHGDPLTIEILNDKKKDAPTIVFYASADKALLNQAGIDKLKTKGIQINKNGIVSGRLFNRLLSELIPTPLVEKSIQTAADFYAGQGYTTVTEIQGNNAWLRAYDKLTETSKLPVDIIYVSEDLKTKKTLDLLYQDNPRLYAGPLLIQVDGFPHNYTAFLTHSYKHNHVAESGDWPGKYLKLSPNLLEQAILEAYRHNIPVMVEANGDAAIDLGLNIIQKAERLFPGQQIPPIFINADFVRDDQLHRMGKAGIKISFFAPYLHYWGEQLCHEALDPSLVHHMAPFATAKSKLGKAAAHDSPPMTAPMPLNALNLMTTRKIQVWNYPLNQHCPQYFSLAERISPQDALEALTINAADLYGLDKEKGSLMVGKLADMTILSANPLLYSSQEPKVLGTILRGQLRWAGMKS</sequence>
<feature type="domain" description="Amidohydrolase 3" evidence="1">
    <location>
        <begin position="83"/>
        <end position="559"/>
    </location>
</feature>
<organism evidence="2 3">
    <name type="scientific">Legionella londiniensis</name>
    <dbReference type="NCBI Taxonomy" id="45068"/>
    <lineage>
        <taxon>Bacteria</taxon>
        <taxon>Pseudomonadati</taxon>
        <taxon>Pseudomonadota</taxon>
        <taxon>Gammaproteobacteria</taxon>
        <taxon>Legionellales</taxon>
        <taxon>Legionellaceae</taxon>
        <taxon>Legionella</taxon>
    </lineage>
</organism>
<dbReference type="RefSeq" id="WP_058528300.1">
    <property type="nucleotide sequence ID" value="NZ_CAAAHZ010000012.1"/>
</dbReference>
<dbReference type="InterPro" id="IPR013108">
    <property type="entry name" value="Amidohydro_3"/>
</dbReference>
<evidence type="ECO:0000259" key="1">
    <source>
        <dbReference type="Pfam" id="PF07969"/>
    </source>
</evidence>